<comment type="caution">
    <text evidence="2">The sequence shown here is derived from an EMBL/GenBank/DDBJ whole genome shotgun (WGS) entry which is preliminary data.</text>
</comment>
<reference evidence="2 3" key="1">
    <citation type="submission" date="2020-08" db="EMBL/GenBank/DDBJ databases">
        <title>Genomic Encyclopedia of Type Strains, Phase IV (KMG-IV): sequencing the most valuable type-strain genomes for metagenomic binning, comparative biology and taxonomic classification.</title>
        <authorList>
            <person name="Goeker M."/>
        </authorList>
    </citation>
    <scope>NUCLEOTIDE SEQUENCE [LARGE SCALE GENOMIC DNA]</scope>
    <source>
        <strain evidence="2 3">DSM 105074</strain>
    </source>
</reference>
<feature type="transmembrane region" description="Helical" evidence="1">
    <location>
        <begin position="270"/>
        <end position="291"/>
    </location>
</feature>
<evidence type="ECO:0000313" key="3">
    <source>
        <dbReference type="Proteomes" id="UP000557307"/>
    </source>
</evidence>
<organism evidence="2 3">
    <name type="scientific">Rhabdobacter roseus</name>
    <dbReference type="NCBI Taxonomy" id="1655419"/>
    <lineage>
        <taxon>Bacteria</taxon>
        <taxon>Pseudomonadati</taxon>
        <taxon>Bacteroidota</taxon>
        <taxon>Cytophagia</taxon>
        <taxon>Cytophagales</taxon>
        <taxon>Cytophagaceae</taxon>
        <taxon>Rhabdobacter</taxon>
    </lineage>
</organism>
<dbReference type="Proteomes" id="UP000557307">
    <property type="component" value="Unassembled WGS sequence"/>
</dbReference>
<dbReference type="EMBL" id="JACHGF010000002">
    <property type="protein sequence ID" value="MBB5283109.1"/>
    <property type="molecule type" value="Genomic_DNA"/>
</dbReference>
<evidence type="ECO:0000313" key="2">
    <source>
        <dbReference type="EMBL" id="MBB5283109.1"/>
    </source>
</evidence>
<dbReference type="AlphaFoldDB" id="A0A840TTU4"/>
<name>A0A840TTU4_9BACT</name>
<evidence type="ECO:0000256" key="1">
    <source>
        <dbReference type="SAM" id="Phobius"/>
    </source>
</evidence>
<proteinExistence type="predicted"/>
<keyword evidence="1" id="KW-1133">Transmembrane helix</keyword>
<keyword evidence="1" id="KW-0812">Transmembrane</keyword>
<feature type="transmembrane region" description="Helical" evidence="1">
    <location>
        <begin position="55"/>
        <end position="75"/>
    </location>
</feature>
<keyword evidence="3" id="KW-1185">Reference proteome</keyword>
<keyword evidence="1" id="KW-0472">Membrane</keyword>
<feature type="transmembrane region" description="Helical" evidence="1">
    <location>
        <begin position="245"/>
        <end position="264"/>
    </location>
</feature>
<protein>
    <submittedName>
        <fullName evidence="2">Uncharacterized protein</fullName>
    </submittedName>
</protein>
<gene>
    <name evidence="2" type="ORF">HNQ92_001235</name>
</gene>
<accession>A0A840TTU4</accession>
<sequence>MLLLEGSYFLKFCYSEAFSLLHLAGVGNGKLLFNSNPLKDMIEKFTQWFQEHPELSAIGTILSLLLGFWGILQAYKYRSLKRFSYSIQGYNLIKDYSEKINGLNIKFQGSSVKNLTVSRLVIWNSGNLTIDRTDIVEKDRLRIKAFDGFSIFDSSIIQFNDPSNNLCLKQLSPSELEINFDYLDKSDGCVIQIIHDGTKSSVINLKGKIKGISKLKEIENDYSYLQAPDDPEYTKAKNIGKKFKNILPIGVLYILITLIYNLYSGAEYPFFIWIMIFLFIPYLYVVALRIFRPKVPNGLNAFNEEL</sequence>